<dbReference type="GO" id="GO:0003824">
    <property type="term" value="F:catalytic activity"/>
    <property type="evidence" value="ECO:0007669"/>
    <property type="project" value="InterPro"/>
</dbReference>
<comment type="caution">
    <text evidence="2">The sequence shown here is derived from an EMBL/GenBank/DDBJ whole genome shotgun (WGS) entry which is preliminary data.</text>
</comment>
<keyword evidence="3" id="KW-1185">Reference proteome</keyword>
<dbReference type="SUPFAM" id="SSF56024">
    <property type="entry name" value="Phospholipase D/nuclease"/>
    <property type="match status" value="1"/>
</dbReference>
<reference evidence="2 3" key="1">
    <citation type="journal article" date="2015" name="Antonie Van Leeuwenhoek">
        <title>Streptomyces klenkii sp. nov., isolated from deep marine sediment.</title>
        <authorList>
            <person name="Veyisoglu A."/>
            <person name="Sahin N."/>
        </authorList>
    </citation>
    <scope>NUCLEOTIDE SEQUENCE [LARGE SCALE GENOMIC DNA]</scope>
    <source>
        <strain evidence="2 3">KCTC 29202</strain>
    </source>
</reference>
<dbReference type="OrthoDB" id="4752397at2"/>
<dbReference type="PROSITE" id="PS50035">
    <property type="entry name" value="PLD"/>
    <property type="match status" value="1"/>
</dbReference>
<proteinExistence type="predicted"/>
<feature type="domain" description="PLD phosphodiesterase" evidence="1">
    <location>
        <begin position="82"/>
        <end position="108"/>
    </location>
</feature>
<protein>
    <recommendedName>
        <fullName evidence="1">PLD phosphodiesterase domain-containing protein</fullName>
    </recommendedName>
</protein>
<dbReference type="Gene3D" id="3.30.870.10">
    <property type="entry name" value="Endonuclease Chain A"/>
    <property type="match status" value="1"/>
</dbReference>
<dbReference type="Pfam" id="PF13091">
    <property type="entry name" value="PLDc_2"/>
    <property type="match status" value="1"/>
</dbReference>
<evidence type="ECO:0000259" key="1">
    <source>
        <dbReference type="PROSITE" id="PS50035"/>
    </source>
</evidence>
<dbReference type="InterPro" id="IPR025202">
    <property type="entry name" value="PLD-like_dom"/>
</dbReference>
<dbReference type="InterPro" id="IPR001736">
    <property type="entry name" value="PLipase_D/transphosphatidylase"/>
</dbReference>
<evidence type="ECO:0000313" key="2">
    <source>
        <dbReference type="EMBL" id="RKN72747.1"/>
    </source>
</evidence>
<sequence>MTERDHVWRQIEELLQHASQSVTLIAPFIKKPIFEAALAAVPTSVEHVHCVTRWTPAEVAAGVSDPEIMELAENDKRVHVDLCPALHAKIYLADDRGLVGSANLTGKATGRVPDSNFELLVEIATAHPEVQRVLEQIDAASSEATPQQAALVRRQAELLKAETGPPQAEAMEAVMPSWYPATRRPENLYSFYSGRGTFASAVEAGIVWDLALLNIPVGLGEDDFNAAVRTGLHAIPELRKLQDDESLSNVELESAIALHSGVNDALARRRTENIAAWLRHFDSYYTEVGTWEIRRGRELN</sequence>
<dbReference type="AlphaFoldDB" id="A0A3B0BLM7"/>
<dbReference type="InterPro" id="IPR059166">
    <property type="entry name" value="PLD-like_cat"/>
</dbReference>
<dbReference type="Proteomes" id="UP000270343">
    <property type="component" value="Unassembled WGS sequence"/>
</dbReference>
<organism evidence="2 3">
    <name type="scientific">Streptomyces klenkii</name>
    <dbReference type="NCBI Taxonomy" id="1420899"/>
    <lineage>
        <taxon>Bacteria</taxon>
        <taxon>Bacillati</taxon>
        <taxon>Actinomycetota</taxon>
        <taxon>Actinomycetes</taxon>
        <taxon>Kitasatosporales</taxon>
        <taxon>Streptomycetaceae</taxon>
        <taxon>Streptomyces</taxon>
    </lineage>
</organism>
<evidence type="ECO:0000313" key="3">
    <source>
        <dbReference type="Proteomes" id="UP000270343"/>
    </source>
</evidence>
<gene>
    <name evidence="2" type="ORF">D7231_14875</name>
</gene>
<dbReference type="GO" id="GO:0006793">
    <property type="term" value="P:phosphorus metabolic process"/>
    <property type="evidence" value="ECO:0007669"/>
    <property type="project" value="UniProtKB-ARBA"/>
</dbReference>
<dbReference type="CDD" id="cd09176">
    <property type="entry name" value="PLDc_unchar6"/>
    <property type="match status" value="1"/>
</dbReference>
<dbReference type="EMBL" id="RBAM01000005">
    <property type="protein sequence ID" value="RKN72747.1"/>
    <property type="molecule type" value="Genomic_DNA"/>
</dbReference>
<name>A0A3B0BLM7_9ACTN</name>
<dbReference type="RefSeq" id="WP_120755891.1">
    <property type="nucleotide sequence ID" value="NZ_RBAM01000005.1"/>
</dbReference>
<accession>A0A3B0BLM7</accession>